<sequence length="156" mass="17674">MDEVKNVAYVIYRLGIRAQDLLDQGDRGFETRVLVQKAVYFLQRLGLMRGYVFDLYLHGPYSTQLADDYMWLARKGDEYISRVAEECAECQKLDGLLEYLGEIDLRTLEVAATLAELAAVKGNLEEAKGLTRRIKPWVDDEDIVAALQVLKDLGLG</sequence>
<dbReference type="KEGG" id="pyr:P186_0174"/>
<dbReference type="STRING" id="1104324.P186_0174"/>
<dbReference type="AlphaFoldDB" id="G7VEL1"/>
<dbReference type="HOGENOM" id="CLU_1582958_0_0_2"/>
<evidence type="ECO:0000313" key="2">
    <source>
        <dbReference type="Proteomes" id="UP000005867"/>
    </source>
</evidence>
<dbReference type="BioCyc" id="PSP1104324:GJSN-167-MONOMER"/>
<gene>
    <name evidence="1" type="ORF">P186_0174</name>
</gene>
<organism evidence="1 2">
    <name type="scientific">Pyrobaculum ferrireducens</name>
    <dbReference type="NCBI Taxonomy" id="1104324"/>
    <lineage>
        <taxon>Archaea</taxon>
        <taxon>Thermoproteota</taxon>
        <taxon>Thermoprotei</taxon>
        <taxon>Thermoproteales</taxon>
        <taxon>Thermoproteaceae</taxon>
        <taxon>Pyrobaculum</taxon>
    </lineage>
</organism>
<accession>G7VEL1</accession>
<dbReference type="EMBL" id="CP003098">
    <property type="protein sequence ID" value="AET31635.1"/>
    <property type="molecule type" value="Genomic_DNA"/>
</dbReference>
<name>G7VEL1_9CREN</name>
<dbReference type="GeneID" id="11595974"/>
<dbReference type="Proteomes" id="UP000005867">
    <property type="component" value="Chromosome"/>
</dbReference>
<dbReference type="OrthoDB" id="29226at2157"/>
<proteinExistence type="predicted"/>
<evidence type="ECO:0008006" key="3">
    <source>
        <dbReference type="Google" id="ProtNLM"/>
    </source>
</evidence>
<evidence type="ECO:0000313" key="1">
    <source>
        <dbReference type="EMBL" id="AET31635.1"/>
    </source>
</evidence>
<dbReference type="eggNOG" id="arCOG03889">
    <property type="taxonomic scope" value="Archaea"/>
</dbReference>
<protein>
    <recommendedName>
        <fullName evidence="3">Antitoxin SocA-like Panacea domain-containing protein</fullName>
    </recommendedName>
</protein>
<dbReference type="RefSeq" id="WP_014287463.1">
    <property type="nucleotide sequence ID" value="NC_016645.1"/>
</dbReference>
<keyword evidence="2" id="KW-1185">Reference proteome</keyword>
<reference evidence="1 2" key="1">
    <citation type="journal article" date="2012" name="J. Bacteriol.">
        <title>Complete genome sequence of strain 1860, a crenarchaeon of the genus pyrobaculum able to grow with various electron acceptors.</title>
        <authorList>
            <person name="Mardanov A.V."/>
            <person name="Gumerov V.M."/>
            <person name="Slobodkina G.B."/>
            <person name="Beletsky A.V."/>
            <person name="Bonch-Osmolovskaya E.A."/>
            <person name="Ravin N.V."/>
            <person name="Skryabin K.G."/>
        </authorList>
    </citation>
    <scope>NUCLEOTIDE SEQUENCE [LARGE SCALE GENOMIC DNA]</scope>
    <source>
        <strain evidence="1 2">1860</strain>
    </source>
</reference>